<dbReference type="EMBL" id="GG745358">
    <property type="protein sequence ID" value="KNE68892.1"/>
    <property type="molecule type" value="Genomic_DNA"/>
</dbReference>
<evidence type="ECO:0000313" key="4">
    <source>
        <dbReference type="Proteomes" id="UP000054350"/>
    </source>
</evidence>
<evidence type="ECO:0000256" key="1">
    <source>
        <dbReference type="SAM" id="MobiDB-lite"/>
    </source>
</evidence>
<evidence type="ECO:0000313" key="3">
    <source>
        <dbReference type="EMBL" id="KNE68892.1"/>
    </source>
</evidence>
<feature type="transmembrane region" description="Helical" evidence="2">
    <location>
        <begin position="155"/>
        <end position="175"/>
    </location>
</feature>
<dbReference type="AlphaFoldDB" id="A0A0L0T2E3"/>
<proteinExistence type="predicted"/>
<keyword evidence="2" id="KW-0472">Membrane</keyword>
<reference evidence="4" key="2">
    <citation type="submission" date="2009-11" db="EMBL/GenBank/DDBJ databases">
        <title>The Genome Sequence of Allomyces macrogynus strain ATCC 38327.</title>
        <authorList>
            <consortium name="The Broad Institute Genome Sequencing Platform"/>
            <person name="Russ C."/>
            <person name="Cuomo C."/>
            <person name="Shea T."/>
            <person name="Young S.K."/>
            <person name="Zeng Q."/>
            <person name="Koehrsen M."/>
            <person name="Haas B."/>
            <person name="Borodovsky M."/>
            <person name="Guigo R."/>
            <person name="Alvarado L."/>
            <person name="Berlin A."/>
            <person name="Borenstein D."/>
            <person name="Chen Z."/>
            <person name="Engels R."/>
            <person name="Freedman E."/>
            <person name="Gellesch M."/>
            <person name="Goldberg J."/>
            <person name="Griggs A."/>
            <person name="Gujja S."/>
            <person name="Heiman D."/>
            <person name="Hepburn T."/>
            <person name="Howarth C."/>
            <person name="Jen D."/>
            <person name="Larson L."/>
            <person name="Lewis B."/>
            <person name="Mehta T."/>
            <person name="Park D."/>
            <person name="Pearson M."/>
            <person name="Roberts A."/>
            <person name="Saif S."/>
            <person name="Shenoy N."/>
            <person name="Sisk P."/>
            <person name="Stolte C."/>
            <person name="Sykes S."/>
            <person name="Walk T."/>
            <person name="White J."/>
            <person name="Yandava C."/>
            <person name="Burger G."/>
            <person name="Gray M.W."/>
            <person name="Holland P.W.H."/>
            <person name="King N."/>
            <person name="Lang F.B.F."/>
            <person name="Roger A.J."/>
            <person name="Ruiz-Trillo I."/>
            <person name="Lander E."/>
            <person name="Nusbaum C."/>
        </authorList>
    </citation>
    <scope>NUCLEOTIDE SEQUENCE [LARGE SCALE GENOMIC DNA]</scope>
    <source>
        <strain evidence="4">ATCC 38327</strain>
    </source>
</reference>
<keyword evidence="2" id="KW-1133">Transmembrane helix</keyword>
<feature type="region of interest" description="Disordered" evidence="1">
    <location>
        <begin position="425"/>
        <end position="464"/>
    </location>
</feature>
<name>A0A0L0T2E3_ALLM3</name>
<feature type="compositionally biased region" description="Low complexity" evidence="1">
    <location>
        <begin position="216"/>
        <end position="231"/>
    </location>
</feature>
<gene>
    <name evidence="3" type="ORF">AMAG_13530</name>
</gene>
<feature type="compositionally biased region" description="Pro residues" evidence="1">
    <location>
        <begin position="205"/>
        <end position="215"/>
    </location>
</feature>
<dbReference type="Proteomes" id="UP000054350">
    <property type="component" value="Unassembled WGS sequence"/>
</dbReference>
<feature type="compositionally biased region" description="Low complexity" evidence="1">
    <location>
        <begin position="239"/>
        <end position="278"/>
    </location>
</feature>
<feature type="transmembrane region" description="Helical" evidence="2">
    <location>
        <begin position="85"/>
        <end position="102"/>
    </location>
</feature>
<dbReference type="VEuPathDB" id="FungiDB:AMAG_13530"/>
<accession>A0A0L0T2E3</accession>
<feature type="transmembrane region" description="Helical" evidence="2">
    <location>
        <begin position="45"/>
        <end position="65"/>
    </location>
</feature>
<feature type="transmembrane region" description="Helical" evidence="2">
    <location>
        <begin position="114"/>
        <end position="135"/>
    </location>
</feature>
<dbReference type="OrthoDB" id="5588304at2759"/>
<feature type="transmembrane region" description="Helical" evidence="2">
    <location>
        <begin position="302"/>
        <end position="324"/>
    </location>
</feature>
<sequence>MRSGSRSRLLRTRSQSLPSLRQSCGFRAAMTSLWATVTADARVGMLLYCSLSILVDSINCLAQTFTPAYPFVAMWPGLYQVRLGAFIPIGGIINLVIVRRVSMLAFSSPERRTWLWRGMLLVFAVEFPANIIVLLQEIYRTNADNAWSTFRIGPILVIINTVYPLSSFLASAYMLHHAFGRRAAHALAATTAATAGASGTLKPVPTSPSSPPPVPVRSASASELPSSSALSRDAEDTVEPAAEAEPSAPSPRPTSTSRASAPAESATTTPTRHTTTTTNGGGGPRASAATEVQESIGASFRLLHISIVVIWSTYLVIHGFAITSPFVRSALSNVLVVFVLALEAALKYLVRGAHRRARRRKGAVVPRHATAVAFFDDASQLETKAEAPGSRSIALGGARSVNALAVMRSTQMLAGMRSLQALGAVPPPSSHALGRGAAEHDGAASPPHMDAARRSPPPPAVGAGPANPVAVLVLSGSLPRPVGVWSGGGGVGNAATASHLTLASHISDLGEQVDSELGYAE</sequence>
<protein>
    <submittedName>
        <fullName evidence="3">Uncharacterized protein</fullName>
    </submittedName>
</protein>
<keyword evidence="4" id="KW-1185">Reference proteome</keyword>
<evidence type="ECO:0000256" key="2">
    <source>
        <dbReference type="SAM" id="Phobius"/>
    </source>
</evidence>
<feature type="transmembrane region" description="Helical" evidence="2">
    <location>
        <begin position="330"/>
        <end position="350"/>
    </location>
</feature>
<feature type="region of interest" description="Disordered" evidence="1">
    <location>
        <begin position="196"/>
        <end position="289"/>
    </location>
</feature>
<reference evidence="3 4" key="1">
    <citation type="submission" date="2009-11" db="EMBL/GenBank/DDBJ databases">
        <title>Annotation of Allomyces macrogynus ATCC 38327.</title>
        <authorList>
            <consortium name="The Broad Institute Genome Sequencing Platform"/>
            <person name="Russ C."/>
            <person name="Cuomo C."/>
            <person name="Burger G."/>
            <person name="Gray M.W."/>
            <person name="Holland P.W.H."/>
            <person name="King N."/>
            <person name="Lang F.B.F."/>
            <person name="Roger A.J."/>
            <person name="Ruiz-Trillo I."/>
            <person name="Young S.K."/>
            <person name="Zeng Q."/>
            <person name="Gargeya S."/>
            <person name="Fitzgerald M."/>
            <person name="Haas B."/>
            <person name="Abouelleil A."/>
            <person name="Alvarado L."/>
            <person name="Arachchi H.M."/>
            <person name="Berlin A."/>
            <person name="Chapman S.B."/>
            <person name="Gearin G."/>
            <person name="Goldberg J."/>
            <person name="Griggs A."/>
            <person name="Gujja S."/>
            <person name="Hansen M."/>
            <person name="Heiman D."/>
            <person name="Howarth C."/>
            <person name="Larimer J."/>
            <person name="Lui A."/>
            <person name="MacDonald P.J.P."/>
            <person name="McCowen C."/>
            <person name="Montmayeur A."/>
            <person name="Murphy C."/>
            <person name="Neiman D."/>
            <person name="Pearson M."/>
            <person name="Priest M."/>
            <person name="Roberts A."/>
            <person name="Saif S."/>
            <person name="Shea T."/>
            <person name="Sisk P."/>
            <person name="Stolte C."/>
            <person name="Sykes S."/>
            <person name="Wortman J."/>
            <person name="Nusbaum C."/>
            <person name="Birren B."/>
        </authorList>
    </citation>
    <scope>NUCLEOTIDE SEQUENCE [LARGE SCALE GENOMIC DNA]</scope>
    <source>
        <strain evidence="3 4">ATCC 38327</strain>
    </source>
</reference>
<organism evidence="3 4">
    <name type="scientific">Allomyces macrogynus (strain ATCC 38327)</name>
    <name type="common">Allomyces javanicus var. macrogynus</name>
    <dbReference type="NCBI Taxonomy" id="578462"/>
    <lineage>
        <taxon>Eukaryota</taxon>
        <taxon>Fungi</taxon>
        <taxon>Fungi incertae sedis</taxon>
        <taxon>Blastocladiomycota</taxon>
        <taxon>Blastocladiomycetes</taxon>
        <taxon>Blastocladiales</taxon>
        <taxon>Blastocladiaceae</taxon>
        <taxon>Allomyces</taxon>
    </lineage>
</organism>
<keyword evidence="2" id="KW-0812">Transmembrane</keyword>